<dbReference type="Gene3D" id="3.40.50.720">
    <property type="entry name" value="NAD(P)-binding Rossmann-like Domain"/>
    <property type="match status" value="1"/>
</dbReference>
<feature type="domain" description="Enoyl reductase (ER)" evidence="9">
    <location>
        <begin position="11"/>
        <end position="344"/>
    </location>
</feature>
<evidence type="ECO:0000259" key="9">
    <source>
        <dbReference type="SMART" id="SM00829"/>
    </source>
</evidence>
<dbReference type="InterPro" id="IPR036291">
    <property type="entry name" value="NAD(P)-bd_dom_sf"/>
</dbReference>
<keyword evidence="4 8" id="KW-0862">Zinc</keyword>
<evidence type="ECO:0000256" key="1">
    <source>
        <dbReference type="ARBA" id="ARBA00001947"/>
    </source>
</evidence>
<evidence type="ECO:0000256" key="8">
    <source>
        <dbReference type="RuleBase" id="RU361277"/>
    </source>
</evidence>
<dbReference type="InterPro" id="IPR011032">
    <property type="entry name" value="GroES-like_sf"/>
</dbReference>
<reference evidence="11" key="1">
    <citation type="submission" date="2025-08" db="UniProtKB">
        <authorList>
            <consortium name="RefSeq"/>
        </authorList>
    </citation>
    <scope>IDENTIFICATION</scope>
    <source>
        <tissue evidence="11">Whole larvae</tissue>
    </source>
</reference>
<dbReference type="InterPro" id="IPR013149">
    <property type="entry name" value="ADH-like_C"/>
</dbReference>
<evidence type="ECO:0000313" key="11">
    <source>
        <dbReference type="RefSeq" id="XP_052752231.1"/>
    </source>
</evidence>
<dbReference type="PANTHER" id="PTHR43161:SF9">
    <property type="entry name" value="SORBITOL DEHYDROGENASE"/>
    <property type="match status" value="1"/>
</dbReference>
<dbReference type="InterPro" id="IPR020843">
    <property type="entry name" value="ER"/>
</dbReference>
<dbReference type="Proteomes" id="UP001652740">
    <property type="component" value="Unplaced"/>
</dbReference>
<evidence type="ECO:0000256" key="2">
    <source>
        <dbReference type="ARBA" id="ARBA00008072"/>
    </source>
</evidence>
<dbReference type="CDD" id="cd05285">
    <property type="entry name" value="sorbitol_DH"/>
    <property type="match status" value="1"/>
</dbReference>
<comment type="similarity">
    <text evidence="2 8">Belongs to the zinc-containing alcohol dehydrogenase family.</text>
</comment>
<accession>A0ABM3MLJ5</accession>
<dbReference type="InterPro" id="IPR002328">
    <property type="entry name" value="ADH_Zn_CS"/>
</dbReference>
<keyword evidence="3 8" id="KW-0479">Metal-binding</keyword>
<evidence type="ECO:0000256" key="4">
    <source>
        <dbReference type="ARBA" id="ARBA00022833"/>
    </source>
</evidence>
<dbReference type="Pfam" id="PF08240">
    <property type="entry name" value="ADH_N"/>
    <property type="match status" value="1"/>
</dbReference>
<keyword evidence="5" id="KW-0560">Oxidoreductase</keyword>
<evidence type="ECO:0000313" key="10">
    <source>
        <dbReference type="Proteomes" id="UP001652740"/>
    </source>
</evidence>
<sequence length="348" mass="37132">MAENYAAVLYGPRDLRVVKWPMPEINDTEVLVEIDSVGICGSDVKFYTDGKCGLEVIDKPIVMGHEGAGVVIKVGAKVDKLKVGDRVAIEPTQPCRSCEACKLGKYNVCPLPRYCCTTTTHGNLCRYYKHEADFVHKIPDNLTMEEGAAVQPLAIAIHACNRAGIALGSEVVILGAGPIGLLCALTAKAMGATKILITDVVQSRLDTAKGMGVDHVLLTDTKWSDKETVDKIVAILGGRPNITIDACAYPSAQRAALLVTRTCGVVVVVGIGGKTVELPLSDAMLREVDIRGSYRICNTYPAALAAVSSGSINLKPFITHHFPLSKTKEAVELAQSGAAMKIIIHPKN</sequence>
<name>A0ABM3MLJ5_GALME</name>
<proteinExistence type="inferred from homology"/>
<evidence type="ECO:0000256" key="6">
    <source>
        <dbReference type="ARBA" id="ARBA00026132"/>
    </source>
</evidence>
<dbReference type="Gene3D" id="3.90.180.10">
    <property type="entry name" value="Medium-chain alcohol dehydrogenases, catalytic domain"/>
    <property type="match status" value="1"/>
</dbReference>
<dbReference type="SUPFAM" id="SSF50129">
    <property type="entry name" value="GroES-like"/>
    <property type="match status" value="1"/>
</dbReference>
<comment type="cofactor">
    <cofactor evidence="1 8">
        <name>Zn(2+)</name>
        <dbReference type="ChEBI" id="CHEBI:29105"/>
    </cofactor>
</comment>
<dbReference type="GeneID" id="128200958"/>
<evidence type="ECO:0000256" key="7">
    <source>
        <dbReference type="ARBA" id="ARBA00032485"/>
    </source>
</evidence>
<gene>
    <name evidence="11" type="primary">LOC128200958</name>
</gene>
<dbReference type="Pfam" id="PF00107">
    <property type="entry name" value="ADH_zinc_N"/>
    <property type="match status" value="1"/>
</dbReference>
<dbReference type="PANTHER" id="PTHR43161">
    <property type="entry name" value="SORBITOL DEHYDROGENASE"/>
    <property type="match status" value="1"/>
</dbReference>
<dbReference type="InterPro" id="IPR045306">
    <property type="entry name" value="SDH-like"/>
</dbReference>
<protein>
    <recommendedName>
        <fullName evidence="6">Sorbitol dehydrogenase</fullName>
    </recommendedName>
    <alternativeName>
        <fullName evidence="7">Polyol dehydrogenase</fullName>
    </alternativeName>
</protein>
<dbReference type="RefSeq" id="XP_052752231.1">
    <property type="nucleotide sequence ID" value="XM_052896271.1"/>
</dbReference>
<dbReference type="InterPro" id="IPR013154">
    <property type="entry name" value="ADH-like_N"/>
</dbReference>
<dbReference type="SMART" id="SM00829">
    <property type="entry name" value="PKS_ER"/>
    <property type="match status" value="1"/>
</dbReference>
<evidence type="ECO:0000256" key="3">
    <source>
        <dbReference type="ARBA" id="ARBA00022723"/>
    </source>
</evidence>
<organism evidence="10 11">
    <name type="scientific">Galleria mellonella</name>
    <name type="common">Greater wax moth</name>
    <dbReference type="NCBI Taxonomy" id="7137"/>
    <lineage>
        <taxon>Eukaryota</taxon>
        <taxon>Metazoa</taxon>
        <taxon>Ecdysozoa</taxon>
        <taxon>Arthropoda</taxon>
        <taxon>Hexapoda</taxon>
        <taxon>Insecta</taxon>
        <taxon>Pterygota</taxon>
        <taxon>Neoptera</taxon>
        <taxon>Endopterygota</taxon>
        <taxon>Lepidoptera</taxon>
        <taxon>Glossata</taxon>
        <taxon>Ditrysia</taxon>
        <taxon>Pyraloidea</taxon>
        <taxon>Pyralidae</taxon>
        <taxon>Galleriinae</taxon>
        <taxon>Galleria</taxon>
    </lineage>
</organism>
<dbReference type="SUPFAM" id="SSF51735">
    <property type="entry name" value="NAD(P)-binding Rossmann-fold domains"/>
    <property type="match status" value="1"/>
</dbReference>
<keyword evidence="10" id="KW-1185">Reference proteome</keyword>
<evidence type="ECO:0000256" key="5">
    <source>
        <dbReference type="ARBA" id="ARBA00023002"/>
    </source>
</evidence>
<dbReference type="PROSITE" id="PS00059">
    <property type="entry name" value="ADH_ZINC"/>
    <property type="match status" value="1"/>
</dbReference>